<keyword evidence="1" id="KW-0472">Membrane</keyword>
<dbReference type="EMBL" id="JAGGKT010000002">
    <property type="protein sequence ID" value="MBP1930820.1"/>
    <property type="molecule type" value="Genomic_DNA"/>
</dbReference>
<keyword evidence="3" id="KW-1185">Reference proteome</keyword>
<evidence type="ECO:0000313" key="3">
    <source>
        <dbReference type="Proteomes" id="UP001519343"/>
    </source>
</evidence>
<comment type="caution">
    <text evidence="2">The sequence shown here is derived from an EMBL/GenBank/DDBJ whole genome shotgun (WGS) entry which is preliminary data.</text>
</comment>
<name>A0ABS4GLN7_9BACL</name>
<keyword evidence="1" id="KW-1133">Transmembrane helix</keyword>
<dbReference type="RefSeq" id="WP_209808942.1">
    <property type="nucleotide sequence ID" value="NZ_JAGGKT010000002.1"/>
</dbReference>
<feature type="transmembrane region" description="Helical" evidence="1">
    <location>
        <begin position="5"/>
        <end position="23"/>
    </location>
</feature>
<sequence length="74" mass="8528">MKKHYVNLAASILFIIYSFWKLHHFFAPKVGPIGNGPSDLQVNIIWVLFSLSMILGFGVLFYSVYCIFKNKKES</sequence>
<evidence type="ECO:0000313" key="2">
    <source>
        <dbReference type="EMBL" id="MBP1930820.1"/>
    </source>
</evidence>
<protein>
    <submittedName>
        <fullName evidence="2">Polyferredoxin</fullName>
    </submittedName>
</protein>
<dbReference type="Proteomes" id="UP001519343">
    <property type="component" value="Unassembled WGS sequence"/>
</dbReference>
<organism evidence="2 3">
    <name type="scientific">Ammoniphilus resinae</name>
    <dbReference type="NCBI Taxonomy" id="861532"/>
    <lineage>
        <taxon>Bacteria</taxon>
        <taxon>Bacillati</taxon>
        <taxon>Bacillota</taxon>
        <taxon>Bacilli</taxon>
        <taxon>Bacillales</taxon>
        <taxon>Paenibacillaceae</taxon>
        <taxon>Aneurinibacillus group</taxon>
        <taxon>Ammoniphilus</taxon>
    </lineage>
</organism>
<proteinExistence type="predicted"/>
<keyword evidence="1" id="KW-0812">Transmembrane</keyword>
<accession>A0ABS4GLN7</accession>
<feature type="transmembrane region" description="Helical" evidence="1">
    <location>
        <begin position="43"/>
        <end position="68"/>
    </location>
</feature>
<gene>
    <name evidence="2" type="ORF">J2Z37_000817</name>
</gene>
<reference evidence="2 3" key="1">
    <citation type="submission" date="2021-03" db="EMBL/GenBank/DDBJ databases">
        <title>Genomic Encyclopedia of Type Strains, Phase IV (KMG-IV): sequencing the most valuable type-strain genomes for metagenomic binning, comparative biology and taxonomic classification.</title>
        <authorList>
            <person name="Goeker M."/>
        </authorList>
    </citation>
    <scope>NUCLEOTIDE SEQUENCE [LARGE SCALE GENOMIC DNA]</scope>
    <source>
        <strain evidence="2 3">DSM 24738</strain>
    </source>
</reference>
<evidence type="ECO:0000256" key="1">
    <source>
        <dbReference type="SAM" id="Phobius"/>
    </source>
</evidence>